<reference evidence="11" key="1">
    <citation type="submission" date="2016-07" db="EMBL/GenBank/DDBJ databases">
        <authorList>
            <person name="Florea S."/>
            <person name="Webb J.S."/>
            <person name="Jaromczyk J."/>
            <person name="Schardl C.L."/>
        </authorList>
    </citation>
    <scope>NUCLEOTIDE SEQUENCE [LARGE SCALE GENOMIC DNA]</scope>
    <source>
        <strain evidence="11">Z6</strain>
    </source>
</reference>
<dbReference type="PANTHER" id="PTHR30330">
    <property type="entry name" value="AGSS FAMILY TRANSPORTER, SODIUM-ALANINE"/>
    <property type="match status" value="1"/>
</dbReference>
<dbReference type="NCBIfam" id="TIGR00835">
    <property type="entry name" value="agcS"/>
    <property type="match status" value="1"/>
</dbReference>
<feature type="transmembrane region" description="Helical" evidence="9">
    <location>
        <begin position="418"/>
        <end position="436"/>
    </location>
</feature>
<dbReference type="InterPro" id="IPR001463">
    <property type="entry name" value="Na/Ala_symport"/>
</dbReference>
<keyword evidence="5 9" id="KW-0812">Transmembrane</keyword>
<keyword evidence="7 9" id="KW-1133">Transmembrane helix</keyword>
<sequence>MGTLQEFFSSMSSLVWGPPMLILLLGTGIYLTIRLKGVTLSKVPHAIALVFKKDKDTSEGDVSAFEALATALSSTIGTGNIAGVATAIAVGGPGAAFWMWMAALVGMATKFAEGVLAVKYRVKNKAGEMAGGPMYYIQEGLGEKWKPLSIFFAACGVMVAWLGIGATVQANSMADALNANFGIRPLYTGIVLSILVGAVVLGGIKRIAKVASKIVPLMSVIYIGGTLYIILANIGELPAAVGLIVSSAFKGQAAVGGFAGAGVMLALRKGISRGIFSNEAGLGSAPIAHAAAKTDSPVRQGLIAMLGTLIDTIIICSLTTLTIIMTGVWNNGMTGAALTTEAFNVGMPGPGGLVIAIGIIFFAFSTTLGWCYYGEKCIEYLLGTKAIRPYKFIYIACILMGATVKLELIWAISDVVNGLMAFPNLVALLGLSGVVISMTKDYFNNIDIEESEEVKTIA</sequence>
<protein>
    <submittedName>
        <fullName evidence="10">Transporter</fullName>
    </submittedName>
</protein>
<dbReference type="OrthoDB" id="9804874at2"/>
<evidence type="ECO:0000256" key="4">
    <source>
        <dbReference type="ARBA" id="ARBA00022475"/>
    </source>
</evidence>
<keyword evidence="6 9" id="KW-0769">Symport</keyword>
<evidence type="ECO:0000256" key="9">
    <source>
        <dbReference type="RuleBase" id="RU363064"/>
    </source>
</evidence>
<keyword evidence="3 9" id="KW-0813">Transport</keyword>
<evidence type="ECO:0000256" key="3">
    <source>
        <dbReference type="ARBA" id="ARBA00022448"/>
    </source>
</evidence>
<evidence type="ECO:0000313" key="10">
    <source>
        <dbReference type="EMBL" id="OCL26975.1"/>
    </source>
</evidence>
<dbReference type="AlphaFoldDB" id="A0A1C0A9M3"/>
<evidence type="ECO:0000256" key="2">
    <source>
        <dbReference type="ARBA" id="ARBA00009261"/>
    </source>
</evidence>
<evidence type="ECO:0000256" key="5">
    <source>
        <dbReference type="ARBA" id="ARBA00022692"/>
    </source>
</evidence>
<gene>
    <name evidence="10" type="ORF">U472_05675</name>
</gene>
<feature type="transmembrane region" description="Helical" evidence="9">
    <location>
        <begin position="392"/>
        <end position="412"/>
    </location>
</feature>
<dbReference type="Gene3D" id="1.20.1740.10">
    <property type="entry name" value="Amino acid/polyamine transporter I"/>
    <property type="match status" value="1"/>
</dbReference>
<dbReference type="PANTHER" id="PTHR30330:SF3">
    <property type="entry name" value="TRANSCRIPTIONAL REGULATOR, LRP FAMILY"/>
    <property type="match status" value="1"/>
</dbReference>
<proteinExistence type="inferred from homology"/>
<evidence type="ECO:0000256" key="7">
    <source>
        <dbReference type="ARBA" id="ARBA00022989"/>
    </source>
</evidence>
<feature type="transmembrane region" description="Helical" evidence="9">
    <location>
        <begin position="148"/>
        <end position="166"/>
    </location>
</feature>
<feature type="transmembrane region" description="Helical" evidence="9">
    <location>
        <begin position="302"/>
        <end position="329"/>
    </location>
</feature>
<dbReference type="RefSeq" id="WP_068716406.1">
    <property type="nucleotide sequence ID" value="NZ_LWDV01000008.1"/>
</dbReference>
<dbReference type="FunFam" id="1.20.1740.10:FF:000004">
    <property type="entry name" value="Sodium:alanine symporter family protein"/>
    <property type="match status" value="1"/>
</dbReference>
<feature type="transmembrane region" description="Helical" evidence="9">
    <location>
        <begin position="186"/>
        <end position="204"/>
    </location>
</feature>
<evidence type="ECO:0000313" key="11">
    <source>
        <dbReference type="Proteomes" id="UP000093514"/>
    </source>
</evidence>
<dbReference type="Pfam" id="PF01235">
    <property type="entry name" value="Na_Ala_symp"/>
    <property type="match status" value="1"/>
</dbReference>
<feature type="transmembrane region" description="Helical" evidence="9">
    <location>
        <begin position="349"/>
        <end position="372"/>
    </location>
</feature>
<feature type="transmembrane region" description="Helical" evidence="9">
    <location>
        <begin position="216"/>
        <end position="234"/>
    </location>
</feature>
<keyword evidence="4 9" id="KW-1003">Cell membrane</keyword>
<evidence type="ECO:0000256" key="8">
    <source>
        <dbReference type="ARBA" id="ARBA00023136"/>
    </source>
</evidence>
<name>A0A1C0A9M3_9FIRM</name>
<keyword evidence="8 9" id="KW-0472">Membrane</keyword>
<comment type="subcellular location">
    <subcellularLocation>
        <location evidence="1 9">Cell membrane</location>
        <topology evidence="1 9">Multi-pass membrane protein</topology>
    </subcellularLocation>
</comment>
<dbReference type="EMBL" id="LWDV01000008">
    <property type="protein sequence ID" value="OCL26975.1"/>
    <property type="molecule type" value="Genomic_DNA"/>
</dbReference>
<comment type="similarity">
    <text evidence="2 9">Belongs to the alanine or glycine:cation symporter (AGCS) (TC 2.A.25) family.</text>
</comment>
<dbReference type="Proteomes" id="UP000093514">
    <property type="component" value="Unassembled WGS sequence"/>
</dbReference>
<comment type="caution">
    <text evidence="10">The sequence shown here is derived from an EMBL/GenBank/DDBJ whole genome shotgun (WGS) entry which is preliminary data.</text>
</comment>
<dbReference type="GO" id="GO:0005283">
    <property type="term" value="F:amino acid:sodium symporter activity"/>
    <property type="evidence" value="ECO:0007669"/>
    <property type="project" value="InterPro"/>
</dbReference>
<reference evidence="10 11" key="2">
    <citation type="submission" date="2016-08" db="EMBL/GenBank/DDBJ databases">
        <title>Orenia metallireducens sp. nov. strain Z6, a Novel Metal-reducing Firmicute from the Deep Subsurface.</title>
        <authorList>
            <person name="Maxim B.I."/>
            <person name="Kenneth K."/>
            <person name="Flynn T.M."/>
            <person name="Oloughlin E.J."/>
            <person name="Locke R.A."/>
            <person name="Weber J.R."/>
            <person name="Egan S.M."/>
            <person name="Mackie R.I."/>
            <person name="Cann I.K."/>
        </authorList>
    </citation>
    <scope>NUCLEOTIDE SEQUENCE [LARGE SCALE GENOMIC DNA]</scope>
    <source>
        <strain evidence="10 11">Z6</strain>
    </source>
</reference>
<evidence type="ECO:0000256" key="6">
    <source>
        <dbReference type="ARBA" id="ARBA00022847"/>
    </source>
</evidence>
<feature type="transmembrane region" description="Helical" evidence="9">
    <location>
        <begin position="240"/>
        <end position="267"/>
    </location>
</feature>
<accession>A0A1C0A9M3</accession>
<evidence type="ECO:0000256" key="1">
    <source>
        <dbReference type="ARBA" id="ARBA00004651"/>
    </source>
</evidence>
<organism evidence="10 11">
    <name type="scientific">Orenia metallireducens</name>
    <dbReference type="NCBI Taxonomy" id="1413210"/>
    <lineage>
        <taxon>Bacteria</taxon>
        <taxon>Bacillati</taxon>
        <taxon>Bacillota</taxon>
        <taxon>Clostridia</taxon>
        <taxon>Halanaerobiales</taxon>
        <taxon>Halobacteroidaceae</taxon>
        <taxon>Orenia</taxon>
    </lineage>
</organism>
<keyword evidence="11" id="KW-1185">Reference proteome</keyword>
<dbReference type="GO" id="GO:0005886">
    <property type="term" value="C:plasma membrane"/>
    <property type="evidence" value="ECO:0007669"/>
    <property type="project" value="UniProtKB-SubCell"/>
</dbReference>
<feature type="transmembrane region" description="Helical" evidence="9">
    <location>
        <begin position="14"/>
        <end position="33"/>
    </location>
</feature>
<dbReference type="PRINTS" id="PR00175">
    <property type="entry name" value="NAALASMPORT"/>
</dbReference>